<comment type="caution">
    <text evidence="1">The sequence shown here is derived from an EMBL/GenBank/DDBJ whole genome shotgun (WGS) entry which is preliminary data.</text>
</comment>
<evidence type="ECO:0000313" key="1">
    <source>
        <dbReference type="EMBL" id="GJJ10617.1"/>
    </source>
</evidence>
<reference evidence="1" key="1">
    <citation type="submission" date="2021-10" db="EMBL/GenBank/DDBJ databases">
        <title>De novo Genome Assembly of Clathrus columnatus (Basidiomycota, Fungi) Using Illumina and Nanopore Sequence Data.</title>
        <authorList>
            <person name="Ogiso-Tanaka E."/>
            <person name="Itagaki H."/>
            <person name="Hosoya T."/>
            <person name="Hosaka K."/>
        </authorList>
    </citation>
    <scope>NUCLEOTIDE SEQUENCE</scope>
    <source>
        <strain evidence="1">MO-923</strain>
    </source>
</reference>
<protein>
    <submittedName>
        <fullName evidence="1">Uncharacterized protein</fullName>
    </submittedName>
</protein>
<keyword evidence="2" id="KW-1185">Reference proteome</keyword>
<evidence type="ECO:0000313" key="2">
    <source>
        <dbReference type="Proteomes" id="UP001050691"/>
    </source>
</evidence>
<organism evidence="1 2">
    <name type="scientific">Clathrus columnatus</name>
    <dbReference type="NCBI Taxonomy" id="1419009"/>
    <lineage>
        <taxon>Eukaryota</taxon>
        <taxon>Fungi</taxon>
        <taxon>Dikarya</taxon>
        <taxon>Basidiomycota</taxon>
        <taxon>Agaricomycotina</taxon>
        <taxon>Agaricomycetes</taxon>
        <taxon>Phallomycetidae</taxon>
        <taxon>Phallales</taxon>
        <taxon>Clathraceae</taxon>
        <taxon>Clathrus</taxon>
    </lineage>
</organism>
<dbReference type="AlphaFoldDB" id="A0AAV5AAK5"/>
<gene>
    <name evidence="1" type="ORF">Clacol_004844</name>
</gene>
<proteinExistence type="predicted"/>
<accession>A0AAV5AAK5</accession>
<dbReference type="EMBL" id="BPWL01000005">
    <property type="protein sequence ID" value="GJJ10617.1"/>
    <property type="molecule type" value="Genomic_DNA"/>
</dbReference>
<sequence>MSEPNTNTLTRRYLESIIRKAWSGCLEIPIEWLGRSDDELLSKSHVAHPVLGLLQSLGEEQIKSIHVKEQTLRMLDVYDPLPEFLEPITMLVDVEEQMVIDAFFTNFAGVMNRESIVNGPFRDDISKNTSEMEFAVLINRYGSRPCSEAWGFAHEHSLPSLANQSLYRAFFMRITQTHPALTVGKVEENKMFTPTNSQQILKSLVPLTEPSFLVVDPKQVTIIAHYPASPNLRSFYTSPRFSSLVLDSIESHMSVEMSLEFENIWENPPSDTTWIYDRLRLGMALLRILKNSRHILLMWDELWWSSDILLWEEEHDKKVANIKWRTPNPSENSDDLWVEALSEEKRRAFEEEKEDIRLRYEVYCEDEMDMDMLTTNGSDDANSEVLENLVRESIERVSLWLNGLSKDTQQFNPFSKD</sequence>
<name>A0AAV5AAK5_9AGAM</name>
<dbReference type="Proteomes" id="UP001050691">
    <property type="component" value="Unassembled WGS sequence"/>
</dbReference>